<dbReference type="AlphaFoldDB" id="A0A0E3BV77"/>
<sequence>MQDLIAQISQQWLQLPDCQAEHKDAARTRITSNVAAGFMDVEFFVHHGGNGAFSATRYEEAMQLDAEHRLHAWITLRDAASEVIHHEVSCNPGRFAQLLHEWRAAPDAAPAQVTIQAMARSPYTDETEACVPAMDQDLNLGMLDTLADAGPALEQLQADVAAIDPVRLLQSWPRDDRGRLAARTTAILAAYGPATRKRQPCLMVRSVMQSKMPHWQLLLSSEFLYNCRHQWSDARWLWSPSEAPKDSALERKARNLMAQGKVSEACALYGIELHERVRRLAAGQSFQRFSPAPEPWAQELRAALLQLAPWRLTAGLQRIQEHLIQANRKPPKPGSWERKLFWFSGQRQQARWGPGVRFDEDGKPVLDLIVTASNEHFPEPDWKQQPR</sequence>
<keyword evidence="2" id="KW-1185">Reference proteome</keyword>
<organism evidence="1 2">
    <name type="scientific">Comamonas thiooxydans</name>
    <dbReference type="NCBI Taxonomy" id="363952"/>
    <lineage>
        <taxon>Bacteria</taxon>
        <taxon>Pseudomonadati</taxon>
        <taxon>Pseudomonadota</taxon>
        <taxon>Betaproteobacteria</taxon>
        <taxon>Burkholderiales</taxon>
        <taxon>Comamonadaceae</taxon>
        <taxon>Comamonas</taxon>
    </lineage>
</organism>
<reference evidence="1 2" key="1">
    <citation type="submission" date="2013-09" db="EMBL/GenBank/DDBJ databases">
        <title>High correlation between genotypes and phenotypes of environmental bacteria Comamonas testosteroni strains.</title>
        <authorList>
            <person name="Liu L."/>
            <person name="Zhu W."/>
            <person name="Xia X."/>
            <person name="Xu B."/>
            <person name="Luo M."/>
            <person name="Wang G."/>
        </authorList>
    </citation>
    <scope>NUCLEOTIDE SEQUENCE [LARGE SCALE GENOMIC DNA]</scope>
    <source>
        <strain evidence="1 2">DF2</strain>
    </source>
</reference>
<evidence type="ECO:0000313" key="2">
    <source>
        <dbReference type="Proteomes" id="UP000029549"/>
    </source>
</evidence>
<proteinExistence type="predicted"/>
<comment type="caution">
    <text evidence="1">The sequence shown here is derived from an EMBL/GenBank/DDBJ whole genome shotgun (WGS) entry which is preliminary data.</text>
</comment>
<dbReference type="EMBL" id="AWTP01000144">
    <property type="protein sequence ID" value="KGH06432.1"/>
    <property type="molecule type" value="Genomic_DNA"/>
</dbReference>
<name>A0A0E3BV77_9BURK</name>
<evidence type="ECO:0000313" key="1">
    <source>
        <dbReference type="EMBL" id="KGH06432.1"/>
    </source>
</evidence>
<dbReference type="RefSeq" id="WP_034396399.1">
    <property type="nucleotide sequence ID" value="NZ_AWTM01000087.1"/>
</dbReference>
<accession>A0A0E3BV77</accession>
<protein>
    <submittedName>
        <fullName evidence="1">Uncharacterized protein</fullName>
    </submittedName>
</protein>
<dbReference type="Proteomes" id="UP000029549">
    <property type="component" value="Unassembled WGS sequence"/>
</dbReference>
<gene>
    <name evidence="1" type="ORF">P608_22535</name>
</gene>